<dbReference type="HOGENOM" id="CLU_707829_0_0_1"/>
<organism evidence="2 4">
    <name type="scientific">Eremothecium gossypii (strain ATCC 10895 / CBS 109.51 / FGSC 9923 / NRRL Y-1056)</name>
    <name type="common">Yeast</name>
    <name type="synonym">Ashbya gossypii</name>
    <dbReference type="NCBI Taxonomy" id="284811"/>
    <lineage>
        <taxon>Eukaryota</taxon>
        <taxon>Fungi</taxon>
        <taxon>Dikarya</taxon>
        <taxon>Ascomycota</taxon>
        <taxon>Saccharomycotina</taxon>
        <taxon>Saccharomycetes</taxon>
        <taxon>Saccharomycetales</taxon>
        <taxon>Saccharomycetaceae</taxon>
        <taxon>Eremothecium</taxon>
    </lineage>
</organism>
<reference evidence="2" key="2">
    <citation type="submission" date="2012-02" db="EMBL/GenBank/DDBJ databases">
        <authorList>
            <person name="Dietrich F.S."/>
            <person name="Voegeli S."/>
            <person name="Philippsen P."/>
        </authorList>
    </citation>
    <scope>NUCLEOTIDE SEQUENCE</scope>
    <source>
        <strain evidence="2">ATCC 10895</strain>
    </source>
</reference>
<dbReference type="Proteomes" id="UP000000591">
    <property type="component" value="Chromosome VI"/>
</dbReference>
<gene>
    <name evidence="2" type="ORF">AGOS_ADL400W</name>
    <name evidence="3" type="ORF">AGOS_AFR758C</name>
</gene>
<keyword evidence="4" id="KW-1185">Reference proteome</keyword>
<feature type="transmembrane region" description="Helical" evidence="1">
    <location>
        <begin position="285"/>
        <end position="311"/>
    </location>
</feature>
<feature type="transmembrane region" description="Helical" evidence="1">
    <location>
        <begin position="363"/>
        <end position="389"/>
    </location>
</feature>
<evidence type="ECO:0000313" key="4">
    <source>
        <dbReference type="Proteomes" id="UP000000591"/>
    </source>
</evidence>
<evidence type="ECO:0000256" key="1">
    <source>
        <dbReference type="SAM" id="Phobius"/>
    </source>
</evidence>
<accession>D8FGF5</accession>
<dbReference type="KEGG" id="ago:AGOS_AFR758C"/>
<dbReference type="Proteomes" id="UP000000591">
    <property type="component" value="Chromosome IV"/>
</dbReference>
<feature type="transmembrane region" description="Helical" evidence="1">
    <location>
        <begin position="222"/>
        <end position="244"/>
    </location>
</feature>
<feature type="transmembrane region" description="Helical" evidence="1">
    <location>
        <begin position="323"/>
        <end position="351"/>
    </location>
</feature>
<keyword evidence="1" id="KW-0472">Membrane</keyword>
<dbReference type="GeneID" id="4619833"/>
<reference evidence="2 4" key="1">
    <citation type="journal article" date="2004" name="Science">
        <title>The Ashbya gossypii genome as a tool for mapping the ancient Saccharomyces cerevisiae genome.</title>
        <authorList>
            <person name="Dietrich F.S."/>
            <person name="Voegeli S."/>
            <person name="Brachat S."/>
            <person name="Lerch A."/>
            <person name="Gates K."/>
            <person name="Steiner S."/>
            <person name="Mohr C."/>
            <person name="Pohlmann R."/>
            <person name="Luedi P."/>
            <person name="Choi S."/>
            <person name="Wing R.A."/>
            <person name="Flavier A."/>
            <person name="Gaffney T.D."/>
            <person name="Philippsen P."/>
        </authorList>
    </citation>
    <scope>NUCLEOTIDE SEQUENCE [LARGE SCALE GENOMIC DNA]</scope>
    <source>
        <strain evidence="2">ATCC 10895</strain>
        <strain evidence="4">ATCC 10895 / CBS 109.51 / FGSC 9923 / NRRL Y-1056</strain>
    </source>
</reference>
<dbReference type="EMBL" id="AE016819">
    <property type="protein sequence ID" value="ADJ41804.1"/>
    <property type="molecule type" value="Genomic_DNA"/>
</dbReference>
<feature type="transmembrane region" description="Helical" evidence="1">
    <location>
        <begin position="146"/>
        <end position="164"/>
    </location>
</feature>
<feature type="transmembrane region" description="Helical" evidence="1">
    <location>
        <begin position="176"/>
        <end position="202"/>
    </location>
</feature>
<dbReference type="EMBL" id="AE016817">
    <property type="protein sequence ID" value="AAS51520.1"/>
    <property type="molecule type" value="Genomic_DNA"/>
</dbReference>
<name>Q75BG2_EREGS</name>
<keyword evidence="1" id="KW-1133">Transmembrane helix</keyword>
<feature type="transmembrane region" description="Helical" evidence="1">
    <location>
        <begin position="106"/>
        <end position="126"/>
    </location>
</feature>
<proteinExistence type="predicted"/>
<sequence length="390" mass="43969">MLAPFSEVLWWGACVHVWGLRPSTNEKDLERRTCSHSCTGTIVRFLAQQSPLVRHKNCRLNPLFTLARCHVVAEMLRDTESKTSIEGHKVDAVNDTALKRYRYRTAICWLFCYVCHVAFCNCVLARAVQLFKEEDSEKLLANLKNYAILNCYSFELMAQTIAPAGRLMNGWKFTALALCSIYLIIFDPELLYVSGCLLNFFPSVKSWSLDAIAKYFIWEACVLYSIVAWVPVAANFILICKYVLAEERAMELSLGAYFDEPDNDAMLENESFSLKRARVVHNLKIIKMAVAGILFIHLLLQVFLFIIAYPASVLSEVSGKSGLYAYVLVGLLFATVVRLLSILFCICYILVTSNCIRFLSSMILFVSVVQSDFVMGVCCSFILSTVSLVG</sequence>
<dbReference type="AlphaFoldDB" id="Q75BG2"/>
<accession>E7FHR1</accession>
<accession>Q75BG2</accession>
<evidence type="ECO:0000313" key="3">
    <source>
        <dbReference type="EMBL" id="ADJ41804.1"/>
    </source>
</evidence>
<protein>
    <submittedName>
        <fullName evidence="2">ADL400Wp</fullName>
    </submittedName>
    <submittedName>
        <fullName evidence="3">AFR758Cp</fullName>
    </submittedName>
</protein>
<dbReference type="RefSeq" id="NP_983696.1">
    <property type="nucleotide sequence ID" value="NM_209049.1"/>
</dbReference>
<keyword evidence="1" id="KW-0812">Transmembrane</keyword>
<reference evidence="4" key="3">
    <citation type="journal article" date="2013" name="G3 (Bethesda)">
        <title>Genomes of Ashbya fungi isolated from insects reveal four mating-type loci, numerous translocations, lack of transposons, and distinct gene duplications.</title>
        <authorList>
            <person name="Dietrich F.S."/>
            <person name="Voegeli S."/>
            <person name="Kuo S."/>
            <person name="Philippsen P."/>
        </authorList>
    </citation>
    <scope>GENOME REANNOTATION</scope>
    <source>
        <strain evidence="4">ATCC 10895 / CBS 109.51 / FGSC 9923 / NRRL Y-1056</strain>
    </source>
</reference>
<dbReference type="KEGG" id="ago:AGOS_ADL400W"/>
<evidence type="ECO:0000313" key="2">
    <source>
        <dbReference type="EMBL" id="AAS51520.1"/>
    </source>
</evidence>